<feature type="active site" evidence="1">
    <location>
        <position position="90"/>
    </location>
</feature>
<feature type="active site" evidence="1">
    <location>
        <position position="31"/>
    </location>
</feature>
<proteinExistence type="inferred from homology"/>
<feature type="region of interest" description="Disordered" evidence="2">
    <location>
        <begin position="141"/>
        <end position="160"/>
    </location>
</feature>
<protein>
    <recommendedName>
        <fullName evidence="1">Head completion nuclease</fullName>
        <ecNumber evidence="1">3.1.-.-</ecNumber>
    </recommendedName>
</protein>
<sequence>MAKRFNSGVFVPTNPSKYKGTSNPKYRSAWELTFCQVCDKHPSIIEWAYEILTIPYQNPFTGLWHKYIPDFLVMYMDANGKKHCELVEIKPNSQAVSEAARSRADKEAVLINEAKWAAARVFCKQRGMKFRIMTEHDLYTTAKNNGKPKKPKAARKPRKR</sequence>
<keyword evidence="1" id="KW-0255">Endonuclease</keyword>
<dbReference type="InterPro" id="IPR046390">
    <property type="entry name" value="NUCL_HEAD_T4"/>
</dbReference>
<feature type="active site" evidence="1">
    <location>
        <position position="70"/>
    </location>
</feature>
<evidence type="ECO:0000256" key="1">
    <source>
        <dbReference type="HAMAP-Rule" id="MF_04160"/>
    </source>
</evidence>
<keyword evidence="1" id="KW-0378">Hydrolase</keyword>
<dbReference type="Pfam" id="PF08722">
    <property type="entry name" value="Tn7_TnsA-like_N"/>
    <property type="match status" value="1"/>
</dbReference>
<evidence type="ECO:0000313" key="5">
    <source>
        <dbReference type="Proteomes" id="UP000223025"/>
    </source>
</evidence>
<dbReference type="GeneID" id="40088128"/>
<keyword evidence="1" id="KW-0540">Nuclease</keyword>
<comment type="similarity">
    <text evidence="1">Belongs to the Caudovirales head completion nuclease family.</text>
</comment>
<feature type="domain" description="TnsA endonuclease N-terminal" evidence="3">
    <location>
        <begin position="41"/>
        <end position="135"/>
    </location>
</feature>
<dbReference type="RefSeq" id="YP_009611790.1">
    <property type="nucleotide sequence ID" value="NC_042013.1"/>
</dbReference>
<dbReference type="GO" id="GO:0004527">
    <property type="term" value="F:exonuclease activity"/>
    <property type="evidence" value="ECO:0007669"/>
    <property type="project" value="UniProtKB-UniRule"/>
</dbReference>
<reference evidence="4 5" key="1">
    <citation type="submission" date="2017-06" db="EMBL/GenBank/DDBJ databases">
        <authorList>
            <person name="Kim H.J."/>
            <person name="Triplett B.A."/>
        </authorList>
    </citation>
    <scope>NUCLEOTIDE SEQUENCE [LARGE SCALE GENOMIC DNA]</scope>
</reference>
<keyword evidence="1" id="KW-0269">Exonuclease</keyword>
<feature type="compositionally biased region" description="Basic residues" evidence="2">
    <location>
        <begin position="146"/>
        <end position="160"/>
    </location>
</feature>
<dbReference type="GO" id="GO:0004519">
    <property type="term" value="F:endonuclease activity"/>
    <property type="evidence" value="ECO:0007669"/>
    <property type="project" value="UniProtKB-UniRule"/>
</dbReference>
<dbReference type="OrthoDB" id="13184at10239"/>
<evidence type="ECO:0000256" key="2">
    <source>
        <dbReference type="SAM" id="MobiDB-lite"/>
    </source>
</evidence>
<dbReference type="KEGG" id="vg:40088128"/>
<comment type="function">
    <text evidence="1">During phage morphogenesis, plays an essential role in the head-tail joining step. The associated nuclease activity is essential for morphogenesis, possibly by cleaving packaged DNA to enable the joining of heads to tails. Displays both exo- and endonuclease activity.</text>
</comment>
<dbReference type="Proteomes" id="UP000223025">
    <property type="component" value="Segment"/>
</dbReference>
<name>A0A223W082_9CAUD</name>
<organism evidence="4 5">
    <name type="scientific">Agrobacterium phage Atu_ph07</name>
    <dbReference type="NCBI Taxonomy" id="2024264"/>
    <lineage>
        <taxon>Viruses</taxon>
        <taxon>Duplodnaviria</taxon>
        <taxon>Heunggongvirae</taxon>
        <taxon>Uroviricota</taxon>
        <taxon>Caudoviricetes</taxon>
        <taxon>Polybotosvirus</taxon>
        <taxon>Polybotosvirus Atuph07</taxon>
    </lineage>
</organism>
<evidence type="ECO:0000259" key="3">
    <source>
        <dbReference type="Pfam" id="PF08722"/>
    </source>
</evidence>
<dbReference type="EMBL" id="MF403008">
    <property type="protein sequence ID" value="ASV44711.1"/>
    <property type="molecule type" value="Genomic_DNA"/>
</dbReference>
<dbReference type="EC" id="3.1.-.-" evidence="1"/>
<dbReference type="InterPro" id="IPR014833">
    <property type="entry name" value="TnsA_N"/>
</dbReference>
<accession>A0A223W082</accession>
<dbReference type="HAMAP" id="MF_04160">
    <property type="entry name" value="NUCL_HEAD_T4"/>
    <property type="match status" value="1"/>
</dbReference>
<keyword evidence="5" id="KW-1185">Reference proteome</keyword>
<evidence type="ECO:0000313" key="4">
    <source>
        <dbReference type="EMBL" id="ASV44711.1"/>
    </source>
</evidence>
<dbReference type="Gene3D" id="3.40.91.30">
    <property type="match status" value="1"/>
</dbReference>